<gene>
    <name evidence="1" type="ORF">A2824_03445</name>
</gene>
<sequence length="119" mass="13325">METKSKEIPQEDLNDYIKGNLGYGIEGLLGEKKAQTLKNELSAVIYVVPEFHYKVEVPVVLDAGTEIVMGIPGENIENDFQFILRSNCIEFQLKNLTFKGVPGSSHFRARLRDVVAALK</sequence>
<protein>
    <submittedName>
        <fullName evidence="1">Uncharacterized protein</fullName>
    </submittedName>
</protein>
<dbReference type="AlphaFoldDB" id="A0A1F6VIP1"/>
<organism evidence="1 2">
    <name type="scientific">Candidatus Nomurabacteria bacterium RIFCSPHIGHO2_01_FULL_42_16</name>
    <dbReference type="NCBI Taxonomy" id="1801743"/>
    <lineage>
        <taxon>Bacteria</taxon>
        <taxon>Candidatus Nomuraibacteriota</taxon>
    </lineage>
</organism>
<dbReference type="Proteomes" id="UP000178059">
    <property type="component" value="Unassembled WGS sequence"/>
</dbReference>
<proteinExistence type="predicted"/>
<evidence type="ECO:0000313" key="2">
    <source>
        <dbReference type="Proteomes" id="UP000178059"/>
    </source>
</evidence>
<name>A0A1F6VIP1_9BACT</name>
<dbReference type="STRING" id="1801743.A2824_03445"/>
<accession>A0A1F6VIP1</accession>
<reference evidence="1 2" key="1">
    <citation type="journal article" date="2016" name="Nat. Commun.">
        <title>Thousands of microbial genomes shed light on interconnected biogeochemical processes in an aquifer system.</title>
        <authorList>
            <person name="Anantharaman K."/>
            <person name="Brown C.T."/>
            <person name="Hug L.A."/>
            <person name="Sharon I."/>
            <person name="Castelle C.J."/>
            <person name="Probst A.J."/>
            <person name="Thomas B.C."/>
            <person name="Singh A."/>
            <person name="Wilkins M.J."/>
            <person name="Karaoz U."/>
            <person name="Brodie E.L."/>
            <person name="Williams K.H."/>
            <person name="Hubbard S.S."/>
            <person name="Banfield J.F."/>
        </authorList>
    </citation>
    <scope>NUCLEOTIDE SEQUENCE [LARGE SCALE GENOMIC DNA]</scope>
</reference>
<evidence type="ECO:0000313" key="1">
    <source>
        <dbReference type="EMBL" id="OGI69494.1"/>
    </source>
</evidence>
<dbReference type="EMBL" id="MFTT01000024">
    <property type="protein sequence ID" value="OGI69494.1"/>
    <property type="molecule type" value="Genomic_DNA"/>
</dbReference>
<comment type="caution">
    <text evidence="1">The sequence shown here is derived from an EMBL/GenBank/DDBJ whole genome shotgun (WGS) entry which is preliminary data.</text>
</comment>